<protein>
    <recommendedName>
        <fullName evidence="1">MULE transposase domain-containing protein</fullName>
    </recommendedName>
</protein>
<evidence type="ECO:0000313" key="3">
    <source>
        <dbReference type="Proteomes" id="UP001633002"/>
    </source>
</evidence>
<evidence type="ECO:0000313" key="2">
    <source>
        <dbReference type="EMBL" id="KAL3679589.1"/>
    </source>
</evidence>
<sequence>MVALDACFTKNKKYPTQLFFAMVHDGNSQIVPLAYALAPVENFENWMWFLHNLRISIQGLSSEEVFIVSDRQKGLEKVVSEVFLENPHMHCGHHLKMNMQKHFGKVAVQCSEERNAMQKRAFRERNAGLMTIGVPVNGTLFSAKPALMIHQKIYLRAFQEPGTPSDKIFFV</sequence>
<proteinExistence type="predicted"/>
<gene>
    <name evidence="2" type="ORF">R1sor_022545</name>
</gene>
<comment type="caution">
    <text evidence="2">The sequence shown here is derived from an EMBL/GenBank/DDBJ whole genome shotgun (WGS) entry which is preliminary data.</text>
</comment>
<keyword evidence="3" id="KW-1185">Reference proteome</keyword>
<feature type="domain" description="MULE transposase" evidence="1">
    <location>
        <begin position="2"/>
        <end position="98"/>
    </location>
</feature>
<dbReference type="Proteomes" id="UP001633002">
    <property type="component" value="Unassembled WGS sequence"/>
</dbReference>
<organism evidence="2 3">
    <name type="scientific">Riccia sorocarpa</name>
    <dbReference type="NCBI Taxonomy" id="122646"/>
    <lineage>
        <taxon>Eukaryota</taxon>
        <taxon>Viridiplantae</taxon>
        <taxon>Streptophyta</taxon>
        <taxon>Embryophyta</taxon>
        <taxon>Marchantiophyta</taxon>
        <taxon>Marchantiopsida</taxon>
        <taxon>Marchantiidae</taxon>
        <taxon>Marchantiales</taxon>
        <taxon>Ricciaceae</taxon>
        <taxon>Riccia</taxon>
    </lineage>
</organism>
<dbReference type="EMBL" id="JBJQOH010000007">
    <property type="protein sequence ID" value="KAL3679589.1"/>
    <property type="molecule type" value="Genomic_DNA"/>
</dbReference>
<dbReference type="PANTHER" id="PTHR31973">
    <property type="entry name" value="POLYPROTEIN, PUTATIVE-RELATED"/>
    <property type="match status" value="1"/>
</dbReference>
<accession>A0ABD3GMC0</accession>
<evidence type="ECO:0000259" key="1">
    <source>
        <dbReference type="Pfam" id="PF10551"/>
    </source>
</evidence>
<dbReference type="AlphaFoldDB" id="A0ABD3GMC0"/>
<dbReference type="Pfam" id="PF10551">
    <property type="entry name" value="MULE"/>
    <property type="match status" value="1"/>
</dbReference>
<reference evidence="2 3" key="1">
    <citation type="submission" date="2024-09" db="EMBL/GenBank/DDBJ databases">
        <title>Chromosome-scale assembly of Riccia sorocarpa.</title>
        <authorList>
            <person name="Paukszto L."/>
        </authorList>
    </citation>
    <scope>NUCLEOTIDE SEQUENCE [LARGE SCALE GENOMIC DNA]</scope>
    <source>
        <strain evidence="2">LP-2024</strain>
        <tissue evidence="2">Aerial parts of the thallus</tissue>
    </source>
</reference>
<dbReference type="PANTHER" id="PTHR31973:SF187">
    <property type="entry name" value="MUTATOR TRANSPOSASE MUDRA PROTEIN"/>
    <property type="match status" value="1"/>
</dbReference>
<name>A0ABD3GMC0_9MARC</name>
<dbReference type="InterPro" id="IPR018289">
    <property type="entry name" value="MULE_transposase_dom"/>
</dbReference>